<sequence length="176" mass="19174">MVTILVREMSHFSLTPPFLADDYELNGSRSRTVEGSLSMFICAHSAMLASDHLGELCRYQFRDSEGAKHLQLHRSKCSALIKNVVSPHFVDELLSDLAYGSYSLILDESTDISVTKLLGVVIVYYSEKAAKVPRSKLIWPVGEFGQTASAGVEAASADKITGTECYSRTGVSGGDF</sequence>
<keyword evidence="2" id="KW-1185">Reference proteome</keyword>
<proteinExistence type="predicted"/>
<protein>
    <submittedName>
        <fullName evidence="1">Uncharacterized protein</fullName>
    </submittedName>
</protein>
<dbReference type="EMBL" id="JABSTQ010009513">
    <property type="protein sequence ID" value="KAG0428531.1"/>
    <property type="molecule type" value="Genomic_DNA"/>
</dbReference>
<accession>A0AC60Q4A9</accession>
<name>A0AC60Q4A9_IXOPE</name>
<organism evidence="1 2">
    <name type="scientific">Ixodes persulcatus</name>
    <name type="common">Taiga tick</name>
    <dbReference type="NCBI Taxonomy" id="34615"/>
    <lineage>
        <taxon>Eukaryota</taxon>
        <taxon>Metazoa</taxon>
        <taxon>Ecdysozoa</taxon>
        <taxon>Arthropoda</taxon>
        <taxon>Chelicerata</taxon>
        <taxon>Arachnida</taxon>
        <taxon>Acari</taxon>
        <taxon>Parasitiformes</taxon>
        <taxon>Ixodida</taxon>
        <taxon>Ixodoidea</taxon>
        <taxon>Ixodidae</taxon>
        <taxon>Ixodinae</taxon>
        <taxon>Ixodes</taxon>
    </lineage>
</organism>
<gene>
    <name evidence="1" type="ORF">HPB47_024487</name>
</gene>
<comment type="caution">
    <text evidence="1">The sequence shown here is derived from an EMBL/GenBank/DDBJ whole genome shotgun (WGS) entry which is preliminary data.</text>
</comment>
<reference evidence="1 2" key="1">
    <citation type="journal article" date="2020" name="Cell">
        <title>Large-Scale Comparative Analyses of Tick Genomes Elucidate Their Genetic Diversity and Vector Capacities.</title>
        <authorList>
            <consortium name="Tick Genome and Microbiome Consortium (TIGMIC)"/>
            <person name="Jia N."/>
            <person name="Wang J."/>
            <person name="Shi W."/>
            <person name="Du L."/>
            <person name="Sun Y."/>
            <person name="Zhan W."/>
            <person name="Jiang J.F."/>
            <person name="Wang Q."/>
            <person name="Zhang B."/>
            <person name="Ji P."/>
            <person name="Bell-Sakyi L."/>
            <person name="Cui X.M."/>
            <person name="Yuan T.T."/>
            <person name="Jiang B.G."/>
            <person name="Yang W.F."/>
            <person name="Lam T.T."/>
            <person name="Chang Q.C."/>
            <person name="Ding S.J."/>
            <person name="Wang X.J."/>
            <person name="Zhu J.G."/>
            <person name="Ruan X.D."/>
            <person name="Zhao L."/>
            <person name="Wei J.T."/>
            <person name="Ye R.Z."/>
            <person name="Que T.C."/>
            <person name="Du C.H."/>
            <person name="Zhou Y.H."/>
            <person name="Cheng J.X."/>
            <person name="Dai P.F."/>
            <person name="Guo W.B."/>
            <person name="Han X.H."/>
            <person name="Huang E.J."/>
            <person name="Li L.F."/>
            <person name="Wei W."/>
            <person name="Gao Y.C."/>
            <person name="Liu J.Z."/>
            <person name="Shao H.Z."/>
            <person name="Wang X."/>
            <person name="Wang C.C."/>
            <person name="Yang T.C."/>
            <person name="Huo Q.B."/>
            <person name="Li W."/>
            <person name="Chen H.Y."/>
            <person name="Chen S.E."/>
            <person name="Zhou L.G."/>
            <person name="Ni X.B."/>
            <person name="Tian J.H."/>
            <person name="Sheng Y."/>
            <person name="Liu T."/>
            <person name="Pan Y.S."/>
            <person name="Xia L.Y."/>
            <person name="Li J."/>
            <person name="Zhao F."/>
            <person name="Cao W.C."/>
        </authorList>
    </citation>
    <scope>NUCLEOTIDE SEQUENCE [LARGE SCALE GENOMIC DNA]</scope>
    <source>
        <strain evidence="1">Iper-2018</strain>
    </source>
</reference>
<evidence type="ECO:0000313" key="1">
    <source>
        <dbReference type="EMBL" id="KAG0428531.1"/>
    </source>
</evidence>
<dbReference type="Proteomes" id="UP000805193">
    <property type="component" value="Unassembled WGS sequence"/>
</dbReference>
<evidence type="ECO:0000313" key="2">
    <source>
        <dbReference type="Proteomes" id="UP000805193"/>
    </source>
</evidence>